<accession>A0A0F6YQA1</accession>
<evidence type="ECO:0000313" key="2">
    <source>
        <dbReference type="Proteomes" id="UP000202958"/>
    </source>
</evidence>
<protein>
    <submittedName>
        <fullName evidence="1">Uncharacterized protein</fullName>
    </submittedName>
</protein>
<organism evidence="1 2">
    <name type="scientific">Sinorhizobium phage phiN3</name>
    <dbReference type="NCBI Taxonomy" id="1647405"/>
    <lineage>
        <taxon>Viruses</taxon>
        <taxon>Duplodnaviria</taxon>
        <taxon>Heunggongvirae</taxon>
        <taxon>Uroviricota</taxon>
        <taxon>Caudoviricetes</taxon>
        <taxon>Emdodecavirus</taxon>
        <taxon>Emdodecavirus N3</taxon>
    </lineage>
</organism>
<dbReference type="GeneID" id="26639132"/>
<dbReference type="KEGG" id="vg:26639132"/>
<dbReference type="RefSeq" id="YP_009212637.1">
    <property type="nucleotide sequence ID" value="NC_028945.1"/>
</dbReference>
<evidence type="ECO:0000313" key="1">
    <source>
        <dbReference type="EMBL" id="AKF13660.1"/>
    </source>
</evidence>
<dbReference type="Proteomes" id="UP000202958">
    <property type="component" value="Segment"/>
</dbReference>
<proteinExistence type="predicted"/>
<gene>
    <name evidence="1" type="ORF">PHIN3_397</name>
</gene>
<name>A0A0F6YQA1_9CAUD</name>
<keyword evidence="2" id="KW-1185">Reference proteome</keyword>
<reference evidence="1 2" key="1">
    <citation type="submission" date="2015-04" db="EMBL/GenBank/DDBJ databases">
        <authorList>
            <person name="Hodson T.S."/>
            <person name="Hyde J.R."/>
            <person name="Schouten J.T."/>
            <person name="Crockett J.T."/>
            <person name="Smith T.A."/>
            <person name="Merrill B.D."/>
            <person name="Crook M.B."/>
            <person name="Griffitts J.S."/>
            <person name="Burnett S.H."/>
            <person name="Grose J.H."/>
            <person name="Breakwell D.P."/>
        </authorList>
    </citation>
    <scope>NUCLEOTIDE SEQUENCE [LARGE SCALE GENOMIC DNA]</scope>
</reference>
<sequence>MKRRSFLQVVAGIVATIATPALASINPKPKQDEFQRFLFSQFYQMALDQGIDPTMISSFAREQLFKFKAANPETRIELVVDMYILSTNGAYRYPTDPQSYHIADRLIILEPGNLYKVVKDRTDFYRRLPYYLNF</sequence>
<dbReference type="EMBL" id="KR052482">
    <property type="protein sequence ID" value="AKF13660.1"/>
    <property type="molecule type" value="Genomic_DNA"/>
</dbReference>